<dbReference type="RefSeq" id="WP_196206143.1">
    <property type="nucleotide sequence ID" value="NZ_JADPUN010000371.1"/>
</dbReference>
<dbReference type="InterPro" id="IPR011044">
    <property type="entry name" value="Quino_amine_DH_bsu"/>
</dbReference>
<dbReference type="EMBL" id="JADPUN010000371">
    <property type="protein sequence ID" value="MBF9134672.1"/>
    <property type="molecule type" value="Genomic_DNA"/>
</dbReference>
<gene>
    <name evidence="2" type="ORF">I0C86_37945</name>
</gene>
<keyword evidence="1" id="KW-1133">Transmembrane helix</keyword>
<organism evidence="2 3">
    <name type="scientific">Plantactinospora alkalitolerans</name>
    <dbReference type="NCBI Taxonomy" id="2789879"/>
    <lineage>
        <taxon>Bacteria</taxon>
        <taxon>Bacillati</taxon>
        <taxon>Actinomycetota</taxon>
        <taxon>Actinomycetes</taxon>
        <taxon>Micromonosporales</taxon>
        <taxon>Micromonosporaceae</taxon>
        <taxon>Plantactinospora</taxon>
    </lineage>
</organism>
<evidence type="ECO:0000313" key="3">
    <source>
        <dbReference type="Proteomes" id="UP000638560"/>
    </source>
</evidence>
<keyword evidence="3" id="KW-1185">Reference proteome</keyword>
<protein>
    <recommendedName>
        <fullName evidence="4">WD40 repeat domain-containing protein</fullName>
    </recommendedName>
</protein>
<dbReference type="SUPFAM" id="SSF50969">
    <property type="entry name" value="YVTN repeat-like/Quinoprotein amine dehydrogenase"/>
    <property type="match status" value="1"/>
</dbReference>
<comment type="caution">
    <text evidence="2">The sequence shown here is derived from an EMBL/GenBank/DDBJ whole genome shotgun (WGS) entry which is preliminary data.</text>
</comment>
<name>A0ABS0H871_9ACTN</name>
<keyword evidence="1" id="KW-0812">Transmembrane</keyword>
<feature type="transmembrane region" description="Helical" evidence="1">
    <location>
        <begin position="41"/>
        <end position="62"/>
    </location>
</feature>
<dbReference type="Gene3D" id="2.130.10.10">
    <property type="entry name" value="YVTN repeat-like/Quinoprotein amine dehydrogenase"/>
    <property type="match status" value="1"/>
</dbReference>
<keyword evidence="1" id="KW-0472">Membrane</keyword>
<evidence type="ECO:0008006" key="4">
    <source>
        <dbReference type="Google" id="ProtNLM"/>
    </source>
</evidence>
<proteinExistence type="predicted"/>
<dbReference type="InterPro" id="IPR015943">
    <property type="entry name" value="WD40/YVTN_repeat-like_dom_sf"/>
</dbReference>
<sequence length="391" mass="42709">MHDVPEDLAAAVRRAATTAPAPGGDLDALRRRWRSRRRRRTAVTAGSVACLVALTAVGVPLVTDRLNPADRSAATVRPATPAERLLFGPLNDLLLSGDGREIRVVDTPPTITEINLDGSVVEHPLPENLVVVTGLSDGRLVGLTQPPMRLTVLRPDGSIEHSRSLGPDGIRIDLLDVTAREAYLLRNRDTIVAHDLTTGRERTVTPADIFPVGRILVQPYEIVLPPDQPTYLTLAGGPGLLSTWERQIPDGTPPGTSVPADRSRCGIHVVGLADQRQRGNWSVQGCGTVRNVRFSPDGRLLAVIYDQTSSDVSDESLWRVTVFDVATGEVRASQQLGRIIPLQEPLMHTWRDAMAWADNHTLRVGVPQVSENPNRLYRYDELLKVSTLTVQ</sequence>
<dbReference type="Proteomes" id="UP000638560">
    <property type="component" value="Unassembled WGS sequence"/>
</dbReference>
<accession>A0ABS0H871</accession>
<evidence type="ECO:0000256" key="1">
    <source>
        <dbReference type="SAM" id="Phobius"/>
    </source>
</evidence>
<reference evidence="2 3" key="1">
    <citation type="submission" date="2020-11" db="EMBL/GenBank/DDBJ databases">
        <title>A novel isolate from a Black sea contaminated sediment with potential to produce alkanes: Plantactinospora alkalitolerans sp. nov.</title>
        <authorList>
            <person name="Carro L."/>
            <person name="Veyisoglu A."/>
            <person name="Guven K."/>
            <person name="Schumann P."/>
            <person name="Klenk H.-P."/>
            <person name="Sahin N."/>
        </authorList>
    </citation>
    <scope>NUCLEOTIDE SEQUENCE [LARGE SCALE GENOMIC DNA]</scope>
    <source>
        <strain evidence="2 3">S1510</strain>
    </source>
</reference>
<evidence type="ECO:0000313" key="2">
    <source>
        <dbReference type="EMBL" id="MBF9134672.1"/>
    </source>
</evidence>